<organism evidence="2 3">
    <name type="scientific">Prorocentrum cordatum</name>
    <dbReference type="NCBI Taxonomy" id="2364126"/>
    <lineage>
        <taxon>Eukaryota</taxon>
        <taxon>Sar</taxon>
        <taxon>Alveolata</taxon>
        <taxon>Dinophyceae</taxon>
        <taxon>Prorocentrales</taxon>
        <taxon>Prorocentraceae</taxon>
        <taxon>Prorocentrum</taxon>
    </lineage>
</organism>
<feature type="transmembrane region" description="Helical" evidence="1">
    <location>
        <begin position="75"/>
        <end position="94"/>
    </location>
</feature>
<dbReference type="Proteomes" id="UP001189429">
    <property type="component" value="Unassembled WGS sequence"/>
</dbReference>
<protein>
    <submittedName>
        <fullName evidence="2">Uncharacterized protein</fullName>
    </submittedName>
</protein>
<keyword evidence="3" id="KW-1185">Reference proteome</keyword>
<accession>A0ABN9WAC7</accession>
<dbReference type="EMBL" id="CAUYUJ010018388">
    <property type="protein sequence ID" value="CAK0883201.1"/>
    <property type="molecule type" value="Genomic_DNA"/>
</dbReference>
<proteinExistence type="predicted"/>
<keyword evidence="1" id="KW-0472">Membrane</keyword>
<feature type="transmembrane region" description="Helical" evidence="1">
    <location>
        <begin position="171"/>
        <end position="191"/>
    </location>
</feature>
<feature type="non-terminal residue" evidence="2">
    <location>
        <position position="209"/>
    </location>
</feature>
<feature type="transmembrane region" description="Helical" evidence="1">
    <location>
        <begin position="140"/>
        <end position="159"/>
    </location>
</feature>
<keyword evidence="1" id="KW-0812">Transmembrane</keyword>
<reference evidence="2" key="1">
    <citation type="submission" date="2023-10" db="EMBL/GenBank/DDBJ databases">
        <authorList>
            <person name="Chen Y."/>
            <person name="Shah S."/>
            <person name="Dougan E. K."/>
            <person name="Thang M."/>
            <person name="Chan C."/>
        </authorList>
    </citation>
    <scope>NUCLEOTIDE SEQUENCE [LARGE SCALE GENOMIC DNA]</scope>
</reference>
<evidence type="ECO:0000256" key="1">
    <source>
        <dbReference type="SAM" id="Phobius"/>
    </source>
</evidence>
<evidence type="ECO:0000313" key="3">
    <source>
        <dbReference type="Proteomes" id="UP001189429"/>
    </source>
</evidence>
<sequence>MVANGTLPNSYKAKALICTIPLMLPLVVSRMPPSSFAVKTPYCANLTLLPLVATCLRPKSFLVCANESHCMNTSFLISLAICTTSLLTSFMVMMPLCTDPLLASLVANSIVHQFCCPHLLPKSLMVPKPLPTHLLPSLLVPFNCFCVMASPILGTRLMNIRAHESYCMNTGFLEATAFAIYLLLPALAVILQCGRCADSTGGATILVNP</sequence>
<evidence type="ECO:0000313" key="2">
    <source>
        <dbReference type="EMBL" id="CAK0883201.1"/>
    </source>
</evidence>
<keyword evidence="1" id="KW-1133">Transmembrane helix</keyword>
<name>A0ABN9WAC7_9DINO</name>
<gene>
    <name evidence="2" type="ORF">PCOR1329_LOCUS65465</name>
</gene>
<comment type="caution">
    <text evidence="2">The sequence shown here is derived from an EMBL/GenBank/DDBJ whole genome shotgun (WGS) entry which is preliminary data.</text>
</comment>